<keyword evidence="8 11" id="KW-1133">Transmembrane helix</keyword>
<evidence type="ECO:0000256" key="9">
    <source>
        <dbReference type="ARBA" id="ARBA00023136"/>
    </source>
</evidence>
<dbReference type="Gene3D" id="6.10.250.2950">
    <property type="match status" value="1"/>
</dbReference>
<dbReference type="PANTHER" id="PTHR28621:SF1">
    <property type="entry name" value="SELENOPROTEIN S"/>
    <property type="match status" value="1"/>
</dbReference>
<proteinExistence type="inferred from homology"/>
<accession>A0A9Q1H6X7</accession>
<feature type="transmembrane region" description="Helical" evidence="11">
    <location>
        <begin position="38"/>
        <end position="65"/>
    </location>
</feature>
<dbReference type="AlphaFoldDB" id="A0A9Q1H6X7"/>
<name>A0A9Q1H6X7_HOLLE</name>
<organism evidence="12 13">
    <name type="scientific">Holothuria leucospilota</name>
    <name type="common">Black long sea cucumber</name>
    <name type="synonym">Mertensiothuria leucospilota</name>
    <dbReference type="NCBI Taxonomy" id="206669"/>
    <lineage>
        <taxon>Eukaryota</taxon>
        <taxon>Metazoa</taxon>
        <taxon>Echinodermata</taxon>
        <taxon>Eleutherozoa</taxon>
        <taxon>Echinozoa</taxon>
        <taxon>Holothuroidea</taxon>
        <taxon>Aspidochirotacea</taxon>
        <taxon>Aspidochirotida</taxon>
        <taxon>Holothuriidae</taxon>
        <taxon>Holothuria</taxon>
    </lineage>
</organism>
<reference evidence="12" key="1">
    <citation type="submission" date="2021-10" db="EMBL/GenBank/DDBJ databases">
        <title>Tropical sea cucumber genome reveals ecological adaptation and Cuvierian tubules defense mechanism.</title>
        <authorList>
            <person name="Chen T."/>
        </authorList>
    </citation>
    <scope>NUCLEOTIDE SEQUENCE</scope>
    <source>
        <strain evidence="12">Nanhai2018</strain>
        <tissue evidence="12">Muscle</tissue>
    </source>
</reference>
<dbReference type="PANTHER" id="PTHR28621">
    <property type="entry name" value="SELENOPROTEIN S"/>
    <property type="match status" value="1"/>
</dbReference>
<comment type="similarity">
    <text evidence="3">Belongs to the selenoprotein S family.</text>
</comment>
<comment type="caution">
    <text evidence="12">The sequence shown here is derived from an EMBL/GenBank/DDBJ whole genome shotgun (WGS) entry which is preliminary data.</text>
</comment>
<keyword evidence="13" id="KW-1185">Reference proteome</keyword>
<dbReference type="GO" id="GO:0036513">
    <property type="term" value="C:Derlin-1 retrotranslocation complex"/>
    <property type="evidence" value="ECO:0007669"/>
    <property type="project" value="TreeGrafter"/>
</dbReference>
<evidence type="ECO:0000313" key="12">
    <source>
        <dbReference type="EMBL" id="KAJ8035429.1"/>
    </source>
</evidence>
<dbReference type="GO" id="GO:0030968">
    <property type="term" value="P:endoplasmic reticulum unfolded protein response"/>
    <property type="evidence" value="ECO:0007669"/>
    <property type="project" value="TreeGrafter"/>
</dbReference>
<dbReference type="GO" id="GO:0036502">
    <property type="term" value="C:Derlin-1-VIMP complex"/>
    <property type="evidence" value="ECO:0007669"/>
    <property type="project" value="TreeGrafter"/>
</dbReference>
<evidence type="ECO:0000256" key="7">
    <source>
        <dbReference type="ARBA" id="ARBA00022933"/>
    </source>
</evidence>
<gene>
    <name evidence="12" type="ORF">HOLleu_22654</name>
</gene>
<dbReference type="Pfam" id="PF06936">
    <property type="entry name" value="Selenoprotein_S"/>
    <property type="match status" value="1"/>
</dbReference>
<keyword evidence="9 11" id="KW-0472">Membrane</keyword>
<dbReference type="OrthoDB" id="75792at2759"/>
<protein>
    <submittedName>
        <fullName evidence="12">Selenoprotein S</fullName>
    </submittedName>
</protein>
<keyword evidence="6" id="KW-0256">Endoplasmic reticulum</keyword>
<evidence type="ECO:0000256" key="5">
    <source>
        <dbReference type="ARBA" id="ARBA00022692"/>
    </source>
</evidence>
<evidence type="ECO:0000256" key="2">
    <source>
        <dbReference type="ARBA" id="ARBA00004496"/>
    </source>
</evidence>
<evidence type="ECO:0000256" key="11">
    <source>
        <dbReference type="SAM" id="Phobius"/>
    </source>
</evidence>
<comment type="subcellular location">
    <subcellularLocation>
        <location evidence="2">Cytoplasm</location>
    </subcellularLocation>
    <subcellularLocation>
        <location evidence="1">Endoplasmic reticulum membrane</location>
        <topology evidence="1">Single-pass membrane protein</topology>
    </subcellularLocation>
</comment>
<sequence length="201" mass="23282">MADFEDGHVEVEPDVDPGFVEEPEVIHEKLVPEPESGAALFAAASEFLSLYGWYILFVVLGVWYLKNRYNSQLNSWQQNRQNQQDVSKYNSSQVLERQEAIERARRRLQDQHDQKAKEFAEKQRLKEEEKRKAEIEDWERHQQGRGYKSKQKVEEDYYPSTSNSTVTKPKPKRPLREGFNPMTGGNSGGYRAPRRGFSGGG</sequence>
<dbReference type="GO" id="GO:0030970">
    <property type="term" value="P:retrograde protein transport, ER to cytosol"/>
    <property type="evidence" value="ECO:0007669"/>
    <property type="project" value="TreeGrafter"/>
</dbReference>
<evidence type="ECO:0000256" key="3">
    <source>
        <dbReference type="ARBA" id="ARBA00011034"/>
    </source>
</evidence>
<evidence type="ECO:0000256" key="8">
    <source>
        <dbReference type="ARBA" id="ARBA00022989"/>
    </source>
</evidence>
<feature type="compositionally biased region" description="Basic and acidic residues" evidence="10">
    <location>
        <begin position="106"/>
        <end position="142"/>
    </location>
</feature>
<keyword evidence="4" id="KW-0963">Cytoplasm</keyword>
<dbReference type="Proteomes" id="UP001152320">
    <property type="component" value="Chromosome 10"/>
</dbReference>
<keyword evidence="5 11" id="KW-0812">Transmembrane</keyword>
<evidence type="ECO:0000313" key="13">
    <source>
        <dbReference type="Proteomes" id="UP001152320"/>
    </source>
</evidence>
<dbReference type="InterPro" id="IPR009703">
    <property type="entry name" value="Selenoprotein_S"/>
</dbReference>
<keyword evidence="7" id="KW-0712">Selenocysteine</keyword>
<evidence type="ECO:0000256" key="10">
    <source>
        <dbReference type="SAM" id="MobiDB-lite"/>
    </source>
</evidence>
<feature type="region of interest" description="Disordered" evidence="10">
    <location>
        <begin position="106"/>
        <end position="201"/>
    </location>
</feature>
<evidence type="ECO:0000256" key="6">
    <source>
        <dbReference type="ARBA" id="ARBA00022824"/>
    </source>
</evidence>
<evidence type="ECO:0000256" key="4">
    <source>
        <dbReference type="ARBA" id="ARBA00022490"/>
    </source>
</evidence>
<dbReference type="EMBL" id="JAIZAY010000010">
    <property type="protein sequence ID" value="KAJ8035429.1"/>
    <property type="molecule type" value="Genomic_DNA"/>
</dbReference>
<evidence type="ECO:0000256" key="1">
    <source>
        <dbReference type="ARBA" id="ARBA00004389"/>
    </source>
</evidence>